<comment type="caution">
    <text evidence="1">The sequence shown here is derived from an EMBL/GenBank/DDBJ whole genome shotgun (WGS) entry which is preliminary data.</text>
</comment>
<keyword evidence="2" id="KW-1185">Reference proteome</keyword>
<dbReference type="InParanoid" id="A0A263CX77"/>
<evidence type="ECO:0000313" key="2">
    <source>
        <dbReference type="Proteomes" id="UP000242444"/>
    </source>
</evidence>
<proteinExistence type="predicted"/>
<accession>A0A263CX77</accession>
<dbReference type="EMBL" id="NKYE01000018">
    <property type="protein sequence ID" value="OZM70701.1"/>
    <property type="molecule type" value="Genomic_DNA"/>
</dbReference>
<reference evidence="1 2" key="1">
    <citation type="submission" date="2017-07" db="EMBL/GenBank/DDBJ databases">
        <title>Amycolatopsis antarcticus sp. nov., isolated from the surface of an Antarcticus brown macroalga.</title>
        <authorList>
            <person name="Wang J."/>
            <person name="Leiva S."/>
            <person name="Huang J."/>
            <person name="Huang Y."/>
        </authorList>
    </citation>
    <scope>NUCLEOTIDE SEQUENCE [LARGE SCALE GENOMIC DNA]</scope>
    <source>
        <strain evidence="1 2">AU-G6</strain>
    </source>
</reference>
<sequence length="105" mass="11338">MREPWEDLSDQPGAALVEPAISECKDLTLRFLPDGSLWPAAVPASFSCRGLDEVLGDDDAASLLELCLGDLDPQRWAARSLLAHAVSAARSRLPIGDKLSMSYLD</sequence>
<name>A0A263CX77_9PSEU</name>
<evidence type="ECO:0000313" key="1">
    <source>
        <dbReference type="EMBL" id="OZM70701.1"/>
    </source>
</evidence>
<dbReference type="Proteomes" id="UP000242444">
    <property type="component" value="Unassembled WGS sequence"/>
</dbReference>
<gene>
    <name evidence="1" type="ORF">CFN78_23810</name>
</gene>
<dbReference type="AlphaFoldDB" id="A0A263CX77"/>
<protein>
    <submittedName>
        <fullName evidence="1">Uncharacterized protein</fullName>
    </submittedName>
</protein>
<organism evidence="1 2">
    <name type="scientific">Amycolatopsis antarctica</name>
    <dbReference type="NCBI Taxonomy" id="1854586"/>
    <lineage>
        <taxon>Bacteria</taxon>
        <taxon>Bacillati</taxon>
        <taxon>Actinomycetota</taxon>
        <taxon>Actinomycetes</taxon>
        <taxon>Pseudonocardiales</taxon>
        <taxon>Pseudonocardiaceae</taxon>
        <taxon>Amycolatopsis</taxon>
    </lineage>
</organism>